<dbReference type="InterPro" id="IPR023753">
    <property type="entry name" value="FAD/NAD-binding_dom"/>
</dbReference>
<dbReference type="SUPFAM" id="SSF55424">
    <property type="entry name" value="FAD/NAD-linked reductases, dimerisation (C-terminal) domain"/>
    <property type="match status" value="1"/>
</dbReference>
<dbReference type="InterPro" id="IPR028202">
    <property type="entry name" value="Reductase_C"/>
</dbReference>
<dbReference type="InterPro" id="IPR050446">
    <property type="entry name" value="FAD-oxidoreductase/Apoptosis"/>
</dbReference>
<keyword evidence="2" id="KW-0285">Flavoprotein</keyword>
<gene>
    <name evidence="7" type="ORF">FNM00_09475</name>
</gene>
<evidence type="ECO:0000259" key="6">
    <source>
        <dbReference type="Pfam" id="PF14759"/>
    </source>
</evidence>
<dbReference type="Pfam" id="PF14759">
    <property type="entry name" value="Reductase_C"/>
    <property type="match status" value="1"/>
</dbReference>
<evidence type="ECO:0000313" key="8">
    <source>
        <dbReference type="Proteomes" id="UP000316988"/>
    </source>
</evidence>
<dbReference type="InterPro" id="IPR036188">
    <property type="entry name" value="FAD/NAD-bd_sf"/>
</dbReference>
<keyword evidence="3" id="KW-0274">FAD</keyword>
<accession>A0A554S9Y8</accession>
<dbReference type="PANTHER" id="PTHR43557:SF2">
    <property type="entry name" value="RIESKE DOMAIN-CONTAINING PROTEIN-RELATED"/>
    <property type="match status" value="1"/>
</dbReference>
<dbReference type="AlphaFoldDB" id="A0A554S9Y8"/>
<dbReference type="PANTHER" id="PTHR43557">
    <property type="entry name" value="APOPTOSIS-INDUCING FACTOR 1"/>
    <property type="match status" value="1"/>
</dbReference>
<feature type="domain" description="Reductase C-terminal" evidence="6">
    <location>
        <begin position="317"/>
        <end position="383"/>
    </location>
</feature>
<evidence type="ECO:0000256" key="3">
    <source>
        <dbReference type="ARBA" id="ARBA00022827"/>
    </source>
</evidence>
<evidence type="ECO:0000256" key="1">
    <source>
        <dbReference type="ARBA" id="ARBA00001974"/>
    </source>
</evidence>
<keyword evidence="8" id="KW-1185">Reference proteome</keyword>
<dbReference type="Gene3D" id="3.30.390.30">
    <property type="match status" value="1"/>
</dbReference>
<dbReference type="Pfam" id="PF07992">
    <property type="entry name" value="Pyr_redox_2"/>
    <property type="match status" value="1"/>
</dbReference>
<dbReference type="GO" id="GO:0016651">
    <property type="term" value="F:oxidoreductase activity, acting on NAD(P)H"/>
    <property type="evidence" value="ECO:0007669"/>
    <property type="project" value="TreeGrafter"/>
</dbReference>
<evidence type="ECO:0000256" key="4">
    <source>
        <dbReference type="ARBA" id="ARBA00023002"/>
    </source>
</evidence>
<reference evidence="7 8" key="1">
    <citation type="submission" date="2019-07" db="EMBL/GenBank/DDBJ databases">
        <authorList>
            <person name="Zhao L.H."/>
        </authorList>
    </citation>
    <scope>NUCLEOTIDE SEQUENCE [LARGE SCALE GENOMIC DNA]</scope>
    <source>
        <strain evidence="7 8">Co35</strain>
    </source>
</reference>
<dbReference type="PRINTS" id="PR00368">
    <property type="entry name" value="FADPNR"/>
</dbReference>
<organism evidence="7 8">
    <name type="scientific">Aeromicrobium piscarium</name>
    <dbReference type="NCBI Taxonomy" id="2590901"/>
    <lineage>
        <taxon>Bacteria</taxon>
        <taxon>Bacillati</taxon>
        <taxon>Actinomycetota</taxon>
        <taxon>Actinomycetes</taxon>
        <taxon>Propionibacteriales</taxon>
        <taxon>Nocardioidaceae</taxon>
        <taxon>Aeromicrobium</taxon>
    </lineage>
</organism>
<comment type="cofactor">
    <cofactor evidence="1">
        <name>FAD</name>
        <dbReference type="ChEBI" id="CHEBI:57692"/>
    </cofactor>
</comment>
<protein>
    <submittedName>
        <fullName evidence="7">Ferredoxin reductase</fullName>
    </submittedName>
</protein>
<feature type="domain" description="FAD/NAD(P)-binding" evidence="5">
    <location>
        <begin position="3"/>
        <end position="298"/>
    </location>
</feature>
<dbReference type="PRINTS" id="PR00411">
    <property type="entry name" value="PNDRDTASEI"/>
</dbReference>
<sequence>MDEIVIIGAGLSAAKAAESLREEGFVGELTMVGEERHRPYERPPLSKEFLTGQSAIDNAFVFGADWFVEHDVRLRSGAPARRLDLEASRIGLDTGETLGFDALVLATGATPRVLDIPGSERAHYLRTIEDAERVKRSFEDARSLVTIGGGWIGLEVAAAARGAGLDVTVVEAGELPLQHALGERLARHVSELHLSHGVGLRTRTEVEEVLYDGGRTRGVRTADETIPADIVVVAAGAVPNTGLAEGAGLRVDDGVLADERLRTSDARVFAIGDLANAHNTLLGTRLRVEHWDNAQRQGELVGKTVLGGSAVYDWAPYFFTDQFEFSMEYVGHGSPEDQVEIRGDLDAQEFIAYWLDADDRLTAAMNVGIWDVNDTLRSMIGTRIDRSTLTDLR</sequence>
<dbReference type="OrthoDB" id="3568330at2"/>
<comment type="caution">
    <text evidence="7">The sequence shown here is derived from an EMBL/GenBank/DDBJ whole genome shotgun (WGS) entry which is preliminary data.</text>
</comment>
<dbReference type="InterPro" id="IPR016156">
    <property type="entry name" value="FAD/NAD-linked_Rdtase_dimer_sf"/>
</dbReference>
<dbReference type="Gene3D" id="3.50.50.60">
    <property type="entry name" value="FAD/NAD(P)-binding domain"/>
    <property type="match status" value="2"/>
</dbReference>
<dbReference type="RefSeq" id="WP_143913197.1">
    <property type="nucleotide sequence ID" value="NZ_VLNT01000006.1"/>
</dbReference>
<keyword evidence="4" id="KW-0560">Oxidoreductase</keyword>
<evidence type="ECO:0000256" key="2">
    <source>
        <dbReference type="ARBA" id="ARBA00022630"/>
    </source>
</evidence>
<dbReference type="Proteomes" id="UP000316988">
    <property type="component" value="Unassembled WGS sequence"/>
</dbReference>
<evidence type="ECO:0000313" key="7">
    <source>
        <dbReference type="EMBL" id="TSD63143.1"/>
    </source>
</evidence>
<evidence type="ECO:0000259" key="5">
    <source>
        <dbReference type="Pfam" id="PF07992"/>
    </source>
</evidence>
<dbReference type="EMBL" id="VLNT01000006">
    <property type="protein sequence ID" value="TSD63143.1"/>
    <property type="molecule type" value="Genomic_DNA"/>
</dbReference>
<dbReference type="GO" id="GO:0005737">
    <property type="term" value="C:cytoplasm"/>
    <property type="evidence" value="ECO:0007669"/>
    <property type="project" value="TreeGrafter"/>
</dbReference>
<dbReference type="SUPFAM" id="SSF51905">
    <property type="entry name" value="FAD/NAD(P)-binding domain"/>
    <property type="match status" value="1"/>
</dbReference>
<proteinExistence type="predicted"/>
<name>A0A554S9Y8_9ACTN</name>